<organism evidence="3 4">
    <name type="scientific">Cerrena zonata</name>
    <dbReference type="NCBI Taxonomy" id="2478898"/>
    <lineage>
        <taxon>Eukaryota</taxon>
        <taxon>Fungi</taxon>
        <taxon>Dikarya</taxon>
        <taxon>Basidiomycota</taxon>
        <taxon>Agaricomycotina</taxon>
        <taxon>Agaricomycetes</taxon>
        <taxon>Polyporales</taxon>
        <taxon>Cerrenaceae</taxon>
        <taxon>Cerrena</taxon>
    </lineage>
</organism>
<accession>A0AAW0G7J5</accession>
<feature type="chain" id="PRO_5043541716" evidence="2">
    <location>
        <begin position="22"/>
        <end position="223"/>
    </location>
</feature>
<feature type="signal peptide" evidence="2">
    <location>
        <begin position="1"/>
        <end position="21"/>
    </location>
</feature>
<evidence type="ECO:0000313" key="4">
    <source>
        <dbReference type="Proteomes" id="UP001385951"/>
    </source>
</evidence>
<name>A0AAW0G7J5_9APHY</name>
<sequence length="223" mass="24112">MRLSSVFAVAVAVASSVPAFAFAPIDGILRGPHFGSPLIATREPSSSESLVRRAEAEIMKRLTLAQLVRHHPQIARDVTMDLEARDDELAKRFATTPINPALVKFISEHRGTAIARDEELAKRVISSQITPALGKWISEHPNFAIARDEGFDLEARHKKAHGQHGRKKSHGHKKGHKKGSKKLRLPNATKAAKAKTPAPVASKAAAPKVQAQVKGATVSKPHA</sequence>
<keyword evidence="2" id="KW-0732">Signal</keyword>
<evidence type="ECO:0000256" key="2">
    <source>
        <dbReference type="SAM" id="SignalP"/>
    </source>
</evidence>
<comment type="caution">
    <text evidence="3">The sequence shown here is derived from an EMBL/GenBank/DDBJ whole genome shotgun (WGS) entry which is preliminary data.</text>
</comment>
<evidence type="ECO:0000256" key="1">
    <source>
        <dbReference type="SAM" id="MobiDB-lite"/>
    </source>
</evidence>
<feature type="compositionally biased region" description="Basic residues" evidence="1">
    <location>
        <begin position="157"/>
        <end position="184"/>
    </location>
</feature>
<evidence type="ECO:0000313" key="3">
    <source>
        <dbReference type="EMBL" id="KAK7684970.1"/>
    </source>
</evidence>
<gene>
    <name evidence="3" type="ORF">QCA50_011805</name>
</gene>
<protein>
    <submittedName>
        <fullName evidence="3">Uncharacterized protein</fullName>
    </submittedName>
</protein>
<feature type="region of interest" description="Disordered" evidence="1">
    <location>
        <begin position="157"/>
        <end position="223"/>
    </location>
</feature>
<dbReference type="EMBL" id="JASBNA010000022">
    <property type="protein sequence ID" value="KAK7684970.1"/>
    <property type="molecule type" value="Genomic_DNA"/>
</dbReference>
<proteinExistence type="predicted"/>
<feature type="compositionally biased region" description="Low complexity" evidence="1">
    <location>
        <begin position="188"/>
        <end position="214"/>
    </location>
</feature>
<dbReference type="Proteomes" id="UP001385951">
    <property type="component" value="Unassembled WGS sequence"/>
</dbReference>
<reference evidence="3 4" key="1">
    <citation type="submission" date="2022-09" db="EMBL/GenBank/DDBJ databases">
        <authorList>
            <person name="Palmer J.M."/>
        </authorList>
    </citation>
    <scope>NUCLEOTIDE SEQUENCE [LARGE SCALE GENOMIC DNA]</scope>
    <source>
        <strain evidence="3 4">DSM 7382</strain>
    </source>
</reference>
<keyword evidence="4" id="KW-1185">Reference proteome</keyword>
<dbReference type="AlphaFoldDB" id="A0AAW0G7J5"/>